<sequence length="120" mass="13349">MTIISARKGKVRADEERIDGSEALGLTTQSYIVSPRYVANGRDAWEGTLGELLGDHLEGSDRERLWRLEENLIDRGVITEDEDGNQEFGIGDVVHLLTYDDISDLLDDPNVVISAEGHRP</sequence>
<keyword evidence="2" id="KW-1185">Reference proteome</keyword>
<dbReference type="EMBL" id="JBDLOU010000003">
    <property type="protein sequence ID" value="MEX3736946.1"/>
    <property type="molecule type" value="Genomic_DNA"/>
</dbReference>
<gene>
    <name evidence="1" type="ORF">ABFW12_01720</name>
</gene>
<proteinExistence type="predicted"/>
<accession>A0ABV3VAA3</accession>
<dbReference type="Proteomes" id="UP001558474">
    <property type="component" value="Unassembled WGS sequence"/>
</dbReference>
<reference evidence="1 2" key="1">
    <citation type="submission" date="2024-04" db="EMBL/GenBank/DDBJ databases">
        <title>Genomic Markers of Mycobacteria.</title>
        <authorList>
            <person name="Soliman M.S."/>
            <person name="Elkholy A."/>
            <person name="Soliman N.S."/>
            <person name="Abbas A."/>
            <person name="Khayrat S."/>
            <person name="Shawky S."/>
        </authorList>
    </citation>
    <scope>NUCLEOTIDE SEQUENCE [LARGE SCALE GENOMIC DNA]</scope>
    <source>
        <strain evidence="1 2">Egy-CU-AM5</strain>
    </source>
</reference>
<protein>
    <submittedName>
        <fullName evidence="1">Uncharacterized protein</fullName>
    </submittedName>
</protein>
<name>A0ABV3VAA3_9MYCO</name>
<comment type="caution">
    <text evidence="1">The sequence shown here is derived from an EMBL/GenBank/DDBJ whole genome shotgun (WGS) entry which is preliminary data.</text>
</comment>
<organism evidence="1 2">
    <name type="scientific">Mycolicibacterium porcinum</name>
    <dbReference type="NCBI Taxonomy" id="39693"/>
    <lineage>
        <taxon>Bacteria</taxon>
        <taxon>Bacillati</taxon>
        <taxon>Actinomycetota</taxon>
        <taxon>Actinomycetes</taxon>
        <taxon>Mycobacteriales</taxon>
        <taxon>Mycobacteriaceae</taxon>
        <taxon>Mycolicibacterium</taxon>
    </lineage>
</organism>
<evidence type="ECO:0000313" key="1">
    <source>
        <dbReference type="EMBL" id="MEX3736946.1"/>
    </source>
</evidence>
<dbReference type="RefSeq" id="WP_368572270.1">
    <property type="nucleotide sequence ID" value="NZ_JBDLOU010000003.1"/>
</dbReference>
<evidence type="ECO:0000313" key="2">
    <source>
        <dbReference type="Proteomes" id="UP001558474"/>
    </source>
</evidence>